<dbReference type="EMBL" id="KE343759">
    <property type="protein sequence ID" value="EXB40141.1"/>
    <property type="molecule type" value="Genomic_DNA"/>
</dbReference>
<gene>
    <name evidence="1" type="ORF">L484_004491</name>
</gene>
<organism evidence="1 2">
    <name type="scientific">Morus notabilis</name>
    <dbReference type="NCBI Taxonomy" id="981085"/>
    <lineage>
        <taxon>Eukaryota</taxon>
        <taxon>Viridiplantae</taxon>
        <taxon>Streptophyta</taxon>
        <taxon>Embryophyta</taxon>
        <taxon>Tracheophyta</taxon>
        <taxon>Spermatophyta</taxon>
        <taxon>Magnoliopsida</taxon>
        <taxon>eudicotyledons</taxon>
        <taxon>Gunneridae</taxon>
        <taxon>Pentapetalae</taxon>
        <taxon>rosids</taxon>
        <taxon>fabids</taxon>
        <taxon>Rosales</taxon>
        <taxon>Moraceae</taxon>
        <taxon>Moreae</taxon>
        <taxon>Morus</taxon>
    </lineage>
</organism>
<dbReference type="Proteomes" id="UP000030645">
    <property type="component" value="Unassembled WGS sequence"/>
</dbReference>
<reference evidence="2" key="1">
    <citation type="submission" date="2013-01" db="EMBL/GenBank/DDBJ databases">
        <title>Draft Genome Sequence of a Mulberry Tree, Morus notabilis C.K. Schneid.</title>
        <authorList>
            <person name="He N."/>
            <person name="Zhao S."/>
        </authorList>
    </citation>
    <scope>NUCLEOTIDE SEQUENCE</scope>
</reference>
<proteinExistence type="predicted"/>
<keyword evidence="2" id="KW-1185">Reference proteome</keyword>
<evidence type="ECO:0000313" key="2">
    <source>
        <dbReference type="Proteomes" id="UP000030645"/>
    </source>
</evidence>
<dbReference type="AlphaFoldDB" id="W9R7M4"/>
<sequence>MGDKSNHEAAAAEWNSLCSAGNKKLAPGPCLRHCSTYFLRCNTIPEIEDLLQLRIWLADPNGKCIGFEGIT</sequence>
<accession>W9R7M4</accession>
<protein>
    <submittedName>
        <fullName evidence="1">Uncharacterized protein</fullName>
    </submittedName>
</protein>
<name>W9R7M4_9ROSA</name>
<evidence type="ECO:0000313" key="1">
    <source>
        <dbReference type="EMBL" id="EXB40141.1"/>
    </source>
</evidence>